<dbReference type="Gene3D" id="1.10.10.10">
    <property type="entry name" value="Winged helix-like DNA-binding domain superfamily/Winged helix DNA-binding domain"/>
    <property type="match status" value="1"/>
</dbReference>
<evidence type="ECO:0000313" key="1">
    <source>
        <dbReference type="EMBL" id="QPJ61558.1"/>
    </source>
</evidence>
<dbReference type="InterPro" id="IPR000944">
    <property type="entry name" value="Tscrpt_reg_Rrf2"/>
</dbReference>
<accession>A0A7T0BV89</accession>
<organism evidence="1 2">
    <name type="scientific">Candidatus Nitronauta litoralis</name>
    <dbReference type="NCBI Taxonomy" id="2705533"/>
    <lineage>
        <taxon>Bacteria</taxon>
        <taxon>Pseudomonadati</taxon>
        <taxon>Nitrospinota/Tectimicrobiota group</taxon>
        <taxon>Nitrospinota</taxon>
        <taxon>Nitrospinia</taxon>
        <taxon>Nitrospinales</taxon>
        <taxon>Nitrospinaceae</taxon>
        <taxon>Candidatus Nitronauta</taxon>
    </lineage>
</organism>
<name>A0A7T0BV89_9BACT</name>
<dbReference type="KEGG" id="nli:G3M70_06520"/>
<dbReference type="EMBL" id="CP048685">
    <property type="protein sequence ID" value="QPJ61558.1"/>
    <property type="molecule type" value="Genomic_DNA"/>
</dbReference>
<dbReference type="InterPro" id="IPR036390">
    <property type="entry name" value="WH_DNA-bd_sf"/>
</dbReference>
<dbReference type="InterPro" id="IPR036388">
    <property type="entry name" value="WH-like_DNA-bd_sf"/>
</dbReference>
<dbReference type="PANTHER" id="PTHR33221:SF13">
    <property type="entry name" value="TRANSCRIPTIONAL REGULATOR-RELATED"/>
    <property type="match status" value="1"/>
</dbReference>
<dbReference type="Pfam" id="PF02082">
    <property type="entry name" value="Rrf2"/>
    <property type="match status" value="1"/>
</dbReference>
<sequence>MISQTAEYALRAVVSLAQNSDKPMTTAEIAVATKVPEFYLSKVLHALAKKEVVYSKRGVNGGYHLSSPAEQTQLLTVINAVDPIKQIQKCPLKLGAHSKNLCALHKKINYSIKLMEDVYRSTTIQTILEEPSKSIPLRES</sequence>
<dbReference type="SUPFAM" id="SSF46785">
    <property type="entry name" value="Winged helix' DNA-binding domain"/>
    <property type="match status" value="1"/>
</dbReference>
<dbReference type="GO" id="GO:0005829">
    <property type="term" value="C:cytosol"/>
    <property type="evidence" value="ECO:0007669"/>
    <property type="project" value="TreeGrafter"/>
</dbReference>
<gene>
    <name evidence="1" type="ORF">G3M70_06520</name>
</gene>
<dbReference type="PANTHER" id="PTHR33221">
    <property type="entry name" value="WINGED HELIX-TURN-HELIX TRANSCRIPTIONAL REGULATOR, RRF2 FAMILY"/>
    <property type="match status" value="1"/>
</dbReference>
<dbReference type="NCBIfam" id="TIGR00738">
    <property type="entry name" value="rrf2_super"/>
    <property type="match status" value="1"/>
</dbReference>
<evidence type="ECO:0000313" key="2">
    <source>
        <dbReference type="Proteomes" id="UP000594688"/>
    </source>
</evidence>
<reference evidence="1 2" key="1">
    <citation type="submission" date="2020-02" db="EMBL/GenBank/DDBJ databases">
        <title>Genomic and physiological characterization of two novel Nitrospinaceae genera.</title>
        <authorList>
            <person name="Mueller A.J."/>
            <person name="Jung M.-Y."/>
            <person name="Strachan C.R."/>
            <person name="Herbold C.W."/>
            <person name="Kirkegaard R.H."/>
            <person name="Daims H."/>
        </authorList>
    </citation>
    <scope>NUCLEOTIDE SEQUENCE [LARGE SCALE GENOMIC DNA]</scope>
    <source>
        <strain evidence="1">EB</strain>
    </source>
</reference>
<dbReference type="PROSITE" id="PS51197">
    <property type="entry name" value="HTH_RRF2_2"/>
    <property type="match status" value="1"/>
</dbReference>
<proteinExistence type="predicted"/>
<dbReference type="GO" id="GO:0003700">
    <property type="term" value="F:DNA-binding transcription factor activity"/>
    <property type="evidence" value="ECO:0007669"/>
    <property type="project" value="TreeGrafter"/>
</dbReference>
<protein>
    <submittedName>
        <fullName evidence="1">Rrf2 family transcriptional regulator</fullName>
    </submittedName>
</protein>
<dbReference type="AlphaFoldDB" id="A0A7T0BV89"/>
<dbReference type="Proteomes" id="UP000594688">
    <property type="component" value="Chromosome"/>
</dbReference>